<dbReference type="Pfam" id="PF01168">
    <property type="entry name" value="Ala_racemase_N"/>
    <property type="match status" value="1"/>
</dbReference>
<dbReference type="PROSITE" id="PS00395">
    <property type="entry name" value="ALANINE_RACEMASE"/>
    <property type="match status" value="1"/>
</dbReference>
<dbReference type="CDD" id="cd06827">
    <property type="entry name" value="PLPDE_III_AR_proteobact"/>
    <property type="match status" value="1"/>
</dbReference>
<reference evidence="5" key="1">
    <citation type="submission" date="2013-08" db="EMBL/GenBank/DDBJ databases">
        <authorList>
            <person name="Mendez C."/>
            <person name="Richter M."/>
            <person name="Ferrer M."/>
            <person name="Sanchez J."/>
        </authorList>
    </citation>
    <scope>NUCLEOTIDE SEQUENCE</scope>
</reference>
<dbReference type="GO" id="GO:0008784">
    <property type="term" value="F:alanine racemase activity"/>
    <property type="evidence" value="ECO:0007669"/>
    <property type="project" value="InterPro"/>
</dbReference>
<dbReference type="SUPFAM" id="SSF50621">
    <property type="entry name" value="Alanine racemase C-terminal domain-like"/>
    <property type="match status" value="1"/>
</dbReference>
<dbReference type="InterPro" id="IPR029066">
    <property type="entry name" value="PLP-binding_barrel"/>
</dbReference>
<sequence>MSRPTSARIDLGALRDNFRTIRRQVSAARTWAVIKANGYGHGLIPVARALSEADGLAVSSLEEAVLLREAGIRQPILLLEGLFEGEEVRAAYEVGVELVVHAEEVLVLLESTPLLWPRLWIKIDTGMNRLGFRMDEFPDVYARIRRLSVKAPGLMTHLASADQPHNPEAEAQLASFERITHGHPGPRSLANSAAILQYPQCHSDWVRPGLLLFGVSPIAGRRLESIGLRPVMTFASAIMAVKRVRKGDRVGYGGVFQAPRDGWIGIAAAGYGDGYPYHAPSGTPVMVGGRILPLAGRVSMDMIAVDTGADPVPVGEPVILWGHELPVEEVARHAGTIPYELLCGVAQRVRHEWVDVPEEDANHAETVDHLSL</sequence>
<dbReference type="GO" id="GO:0030632">
    <property type="term" value="P:D-alanine biosynthetic process"/>
    <property type="evidence" value="ECO:0007669"/>
    <property type="project" value="TreeGrafter"/>
</dbReference>
<evidence type="ECO:0000256" key="3">
    <source>
        <dbReference type="ARBA" id="ARBA00023235"/>
    </source>
</evidence>
<keyword evidence="3 5" id="KW-0413">Isomerase</keyword>
<dbReference type="SMART" id="SM01005">
    <property type="entry name" value="Ala_racemase_C"/>
    <property type="match status" value="1"/>
</dbReference>
<dbReference type="AlphaFoldDB" id="T1AN31"/>
<evidence type="ECO:0000256" key="1">
    <source>
        <dbReference type="ARBA" id="ARBA00001933"/>
    </source>
</evidence>
<feature type="domain" description="Alanine racemase C-terminal" evidence="4">
    <location>
        <begin position="231"/>
        <end position="354"/>
    </location>
</feature>
<dbReference type="Gene3D" id="2.40.37.10">
    <property type="entry name" value="Lyase, Ornithine Decarboxylase, Chain A, domain 1"/>
    <property type="match status" value="1"/>
</dbReference>
<dbReference type="InterPro" id="IPR020622">
    <property type="entry name" value="Ala_racemase_pyridoxalP-BS"/>
</dbReference>
<reference evidence="5" key="2">
    <citation type="journal article" date="2014" name="ISME J.">
        <title>Microbial stratification in low pH oxic and suboxic macroscopic growths along an acid mine drainage.</title>
        <authorList>
            <person name="Mendez-Garcia C."/>
            <person name="Mesa V."/>
            <person name="Sprenger R.R."/>
            <person name="Richter M."/>
            <person name="Diez M.S."/>
            <person name="Solano J."/>
            <person name="Bargiela R."/>
            <person name="Golyshina O.V."/>
            <person name="Manteca A."/>
            <person name="Ramos J.L."/>
            <person name="Gallego J.R."/>
            <person name="Llorente I."/>
            <person name="Martins Dos Santos V.A."/>
            <person name="Jensen O.N."/>
            <person name="Pelaez A.I."/>
            <person name="Sanchez J."/>
            <person name="Ferrer M."/>
        </authorList>
    </citation>
    <scope>NUCLEOTIDE SEQUENCE</scope>
</reference>
<dbReference type="Pfam" id="PF00842">
    <property type="entry name" value="Ala_racemase_C"/>
    <property type="match status" value="1"/>
</dbReference>
<evidence type="ECO:0000313" key="5">
    <source>
        <dbReference type="EMBL" id="EQD57903.1"/>
    </source>
</evidence>
<dbReference type="HAMAP" id="MF_01201">
    <property type="entry name" value="Ala_racemase"/>
    <property type="match status" value="1"/>
</dbReference>
<dbReference type="PANTHER" id="PTHR30511:SF0">
    <property type="entry name" value="ALANINE RACEMASE, CATABOLIC-RELATED"/>
    <property type="match status" value="1"/>
</dbReference>
<dbReference type="InterPro" id="IPR000821">
    <property type="entry name" value="Ala_racemase"/>
</dbReference>
<dbReference type="FunFam" id="3.20.20.10:FF:000002">
    <property type="entry name" value="Alanine racemase"/>
    <property type="match status" value="1"/>
</dbReference>
<dbReference type="SUPFAM" id="SSF51419">
    <property type="entry name" value="PLP-binding barrel"/>
    <property type="match status" value="1"/>
</dbReference>
<proteinExistence type="inferred from homology"/>
<dbReference type="PRINTS" id="PR00992">
    <property type="entry name" value="ALARACEMASE"/>
</dbReference>
<comment type="cofactor">
    <cofactor evidence="1">
        <name>pyridoxal 5'-phosphate</name>
        <dbReference type="ChEBI" id="CHEBI:597326"/>
    </cofactor>
</comment>
<accession>T1AN31</accession>
<dbReference type="InterPro" id="IPR011079">
    <property type="entry name" value="Ala_racemase_C"/>
</dbReference>
<name>T1AN31_9ZZZZ</name>
<dbReference type="GO" id="GO:0005829">
    <property type="term" value="C:cytosol"/>
    <property type="evidence" value="ECO:0007669"/>
    <property type="project" value="TreeGrafter"/>
</dbReference>
<protein>
    <submittedName>
        <fullName evidence="5">Alanine racemase</fullName>
        <ecNumber evidence="5">5.1.1.-</ecNumber>
    </submittedName>
</protein>
<dbReference type="EC" id="5.1.1.-" evidence="5"/>
<evidence type="ECO:0000256" key="2">
    <source>
        <dbReference type="ARBA" id="ARBA00022898"/>
    </source>
</evidence>
<comment type="caution">
    <text evidence="5">The sequence shown here is derived from an EMBL/GenBank/DDBJ whole genome shotgun (WGS) entry which is preliminary data.</text>
</comment>
<evidence type="ECO:0000259" key="4">
    <source>
        <dbReference type="SMART" id="SM01005"/>
    </source>
</evidence>
<organism evidence="5">
    <name type="scientific">mine drainage metagenome</name>
    <dbReference type="NCBI Taxonomy" id="410659"/>
    <lineage>
        <taxon>unclassified sequences</taxon>
        <taxon>metagenomes</taxon>
        <taxon>ecological metagenomes</taxon>
    </lineage>
</organism>
<dbReference type="InterPro" id="IPR001608">
    <property type="entry name" value="Ala_racemase_N"/>
</dbReference>
<dbReference type="InterPro" id="IPR009006">
    <property type="entry name" value="Ala_racemase/Decarboxylase_C"/>
</dbReference>
<dbReference type="EMBL" id="AUZY01005624">
    <property type="protein sequence ID" value="EQD57903.1"/>
    <property type="molecule type" value="Genomic_DNA"/>
</dbReference>
<keyword evidence="2" id="KW-0663">Pyridoxal phosphate</keyword>
<dbReference type="NCBIfam" id="TIGR00492">
    <property type="entry name" value="alr"/>
    <property type="match status" value="1"/>
</dbReference>
<gene>
    <name evidence="5" type="ORF">B1B_08597</name>
</gene>
<dbReference type="PANTHER" id="PTHR30511">
    <property type="entry name" value="ALANINE RACEMASE"/>
    <property type="match status" value="1"/>
</dbReference>
<dbReference type="GO" id="GO:0030170">
    <property type="term" value="F:pyridoxal phosphate binding"/>
    <property type="evidence" value="ECO:0007669"/>
    <property type="project" value="TreeGrafter"/>
</dbReference>
<dbReference type="Gene3D" id="3.20.20.10">
    <property type="entry name" value="Alanine racemase"/>
    <property type="match status" value="1"/>
</dbReference>